<evidence type="ECO:0000313" key="2">
    <source>
        <dbReference type="EMBL" id="KCW53025.1"/>
    </source>
</evidence>
<feature type="compositionally biased region" description="Polar residues" evidence="1">
    <location>
        <begin position="1"/>
        <end position="32"/>
    </location>
</feature>
<feature type="region of interest" description="Disordered" evidence="1">
    <location>
        <begin position="1"/>
        <end position="35"/>
    </location>
</feature>
<feature type="compositionally biased region" description="Polar residues" evidence="1">
    <location>
        <begin position="150"/>
        <end position="166"/>
    </location>
</feature>
<dbReference type="STRING" id="71139.A0A059AI18"/>
<dbReference type="AlphaFoldDB" id="A0A059AI18"/>
<dbReference type="OrthoDB" id="1925325at2759"/>
<sequence length="230" mass="24056">MGSCLSAQRGSSLDSAVKRSLSSPSPMGTPTVASPRPAAGEVLVAAAWTPVGVPIVSRRTLTFSDFGSKEDSFFDSQAWLESDCEDEFFSVKGDFTPSRGNTPVHDGFFVSTPQRITAFFRDETLGSIPGPTPAGGKKKLSELFQESFRGGQSVNGDSKSSNNPTNPARGISGASGASSVHSSKRAAGGGSKIIEEKHVTPFPDCLLRLVSCGGSSKTRREMTPAIAIHG</sequence>
<evidence type="ECO:0000256" key="1">
    <source>
        <dbReference type="SAM" id="MobiDB-lite"/>
    </source>
</evidence>
<feature type="compositionally biased region" description="Low complexity" evidence="1">
    <location>
        <begin position="168"/>
        <end position="181"/>
    </location>
</feature>
<dbReference type="OMA" id="VTPFPDC"/>
<feature type="region of interest" description="Disordered" evidence="1">
    <location>
        <begin position="150"/>
        <end position="192"/>
    </location>
</feature>
<dbReference type="InterPro" id="IPR038947">
    <property type="entry name" value="At3g27210-like"/>
</dbReference>
<dbReference type="PANTHER" id="PTHR34280:SF2">
    <property type="entry name" value="OS01G0920100 PROTEIN"/>
    <property type="match status" value="1"/>
</dbReference>
<proteinExistence type="predicted"/>
<protein>
    <submittedName>
        <fullName evidence="2">Uncharacterized protein</fullName>
    </submittedName>
</protein>
<reference evidence="2" key="1">
    <citation type="submission" date="2013-07" db="EMBL/GenBank/DDBJ databases">
        <title>The genome of Eucalyptus grandis.</title>
        <authorList>
            <person name="Schmutz J."/>
            <person name="Hayes R."/>
            <person name="Myburg A."/>
            <person name="Tuskan G."/>
            <person name="Grattapaglia D."/>
            <person name="Rokhsar D.S."/>
        </authorList>
    </citation>
    <scope>NUCLEOTIDE SEQUENCE</scope>
    <source>
        <tissue evidence="2">Leaf extractions</tissue>
    </source>
</reference>
<dbReference type="Gramene" id="KCW53025">
    <property type="protein sequence ID" value="KCW53025"/>
    <property type="gene ID" value="EUGRSUZ_J02319"/>
</dbReference>
<dbReference type="InParanoid" id="A0A059AI18"/>
<organism evidence="2">
    <name type="scientific">Eucalyptus grandis</name>
    <name type="common">Flooded gum</name>
    <dbReference type="NCBI Taxonomy" id="71139"/>
    <lineage>
        <taxon>Eukaryota</taxon>
        <taxon>Viridiplantae</taxon>
        <taxon>Streptophyta</taxon>
        <taxon>Embryophyta</taxon>
        <taxon>Tracheophyta</taxon>
        <taxon>Spermatophyta</taxon>
        <taxon>Magnoliopsida</taxon>
        <taxon>eudicotyledons</taxon>
        <taxon>Gunneridae</taxon>
        <taxon>Pentapetalae</taxon>
        <taxon>rosids</taxon>
        <taxon>malvids</taxon>
        <taxon>Myrtales</taxon>
        <taxon>Myrtaceae</taxon>
        <taxon>Myrtoideae</taxon>
        <taxon>Eucalypteae</taxon>
        <taxon>Eucalyptus</taxon>
    </lineage>
</organism>
<name>A0A059AI18_EUCGR</name>
<dbReference type="EMBL" id="KK198762">
    <property type="protein sequence ID" value="KCW53025.1"/>
    <property type="molecule type" value="Genomic_DNA"/>
</dbReference>
<dbReference type="eggNOG" id="ENOG502RYYI">
    <property type="taxonomic scope" value="Eukaryota"/>
</dbReference>
<gene>
    <name evidence="2" type="ORF">EUGRSUZ_J02319</name>
</gene>
<dbReference type="KEGG" id="egr:104422699"/>
<accession>A0A059AI18</accession>
<dbReference type="FunCoup" id="A0A059AI18">
    <property type="interactions" value="286"/>
</dbReference>
<dbReference type="PANTHER" id="PTHR34280">
    <property type="entry name" value="OS01G0920100 PROTEIN"/>
    <property type="match status" value="1"/>
</dbReference>